<evidence type="ECO:0000256" key="3">
    <source>
        <dbReference type="ARBA" id="ARBA00022692"/>
    </source>
</evidence>
<evidence type="ECO:0000256" key="1">
    <source>
        <dbReference type="ARBA" id="ARBA00004370"/>
    </source>
</evidence>
<comment type="similarity">
    <text evidence="2">Belongs to the CD225/Dispanin family.</text>
</comment>
<feature type="compositionally biased region" description="Basic residues" evidence="6">
    <location>
        <begin position="28"/>
        <end position="47"/>
    </location>
</feature>
<dbReference type="Proteomes" id="UP001152320">
    <property type="component" value="Chromosome 1"/>
</dbReference>
<dbReference type="PANTHER" id="PTHR14948:SF25">
    <property type="entry name" value="DUF4190 DOMAIN-CONTAINING PROTEIN"/>
    <property type="match status" value="1"/>
</dbReference>
<evidence type="ECO:0000256" key="5">
    <source>
        <dbReference type="ARBA" id="ARBA00023136"/>
    </source>
</evidence>
<organism evidence="8 9">
    <name type="scientific">Holothuria leucospilota</name>
    <name type="common">Black long sea cucumber</name>
    <name type="synonym">Mertensiothuria leucospilota</name>
    <dbReference type="NCBI Taxonomy" id="206669"/>
    <lineage>
        <taxon>Eukaryota</taxon>
        <taxon>Metazoa</taxon>
        <taxon>Echinodermata</taxon>
        <taxon>Eleutherozoa</taxon>
        <taxon>Echinozoa</taxon>
        <taxon>Holothuroidea</taxon>
        <taxon>Aspidochirotacea</taxon>
        <taxon>Aspidochirotida</taxon>
        <taxon>Holothuriidae</taxon>
        <taxon>Holothuria</taxon>
    </lineage>
</organism>
<evidence type="ECO:0000313" key="8">
    <source>
        <dbReference type="EMBL" id="KAJ8049674.1"/>
    </source>
</evidence>
<dbReference type="AlphaFoldDB" id="A0A9Q1CSC2"/>
<dbReference type="GO" id="GO:0016020">
    <property type="term" value="C:membrane"/>
    <property type="evidence" value="ECO:0007669"/>
    <property type="project" value="UniProtKB-SubCell"/>
</dbReference>
<reference evidence="8" key="1">
    <citation type="submission" date="2021-10" db="EMBL/GenBank/DDBJ databases">
        <title>Tropical sea cucumber genome reveals ecological adaptation and Cuvierian tubules defense mechanism.</title>
        <authorList>
            <person name="Chen T."/>
        </authorList>
    </citation>
    <scope>NUCLEOTIDE SEQUENCE</scope>
    <source>
        <strain evidence="8">Nanhai2018</strain>
        <tissue evidence="8">Muscle</tissue>
    </source>
</reference>
<feature type="transmembrane region" description="Helical" evidence="7">
    <location>
        <begin position="86"/>
        <end position="109"/>
    </location>
</feature>
<feature type="region of interest" description="Disordered" evidence="6">
    <location>
        <begin position="11"/>
        <end position="50"/>
    </location>
</feature>
<dbReference type="Pfam" id="PF04505">
    <property type="entry name" value="CD225"/>
    <property type="match status" value="1"/>
</dbReference>
<keyword evidence="3 7" id="KW-0812">Transmembrane</keyword>
<comment type="subcellular location">
    <subcellularLocation>
        <location evidence="1">Membrane</location>
    </subcellularLocation>
</comment>
<dbReference type="PANTHER" id="PTHR14948">
    <property type="entry name" value="NG5"/>
    <property type="match status" value="1"/>
</dbReference>
<dbReference type="InterPro" id="IPR007593">
    <property type="entry name" value="CD225/Dispanin_fam"/>
</dbReference>
<dbReference type="EMBL" id="JAIZAY010000001">
    <property type="protein sequence ID" value="KAJ8049674.1"/>
    <property type="molecule type" value="Genomic_DNA"/>
</dbReference>
<keyword evidence="9" id="KW-1185">Reference proteome</keyword>
<dbReference type="InterPro" id="IPR051423">
    <property type="entry name" value="CD225/Dispanin"/>
</dbReference>
<feature type="transmembrane region" description="Helical" evidence="7">
    <location>
        <begin position="129"/>
        <end position="153"/>
    </location>
</feature>
<name>A0A9Q1CSC2_HOLLE</name>
<comment type="caution">
    <text evidence="8">The sequence shown here is derived from an EMBL/GenBank/DDBJ whole genome shotgun (WGS) entry which is preliminary data.</text>
</comment>
<keyword evidence="5 7" id="KW-0472">Membrane</keyword>
<evidence type="ECO:0000256" key="7">
    <source>
        <dbReference type="SAM" id="Phobius"/>
    </source>
</evidence>
<sequence length="175" mass="20240">MSTILFLNRSKQQRDAKLNQPKKTFGTGRHHRPRGQNHRHHQRRKQQPQHVIVTKQPVSATIVNMEPNGVQAVAITEKKEKPPRTFFCLSVLCFCCCPLFAAFALFFSAQVKPNFSRGNKVGAKMSSRFAMLFCILSFLLAMGLIFYFLYIFGISSSKEAYDMLVDWWNNMWETE</sequence>
<evidence type="ECO:0000256" key="6">
    <source>
        <dbReference type="SAM" id="MobiDB-lite"/>
    </source>
</evidence>
<accession>A0A9Q1CSC2</accession>
<evidence type="ECO:0000313" key="9">
    <source>
        <dbReference type="Proteomes" id="UP001152320"/>
    </source>
</evidence>
<protein>
    <recommendedName>
        <fullName evidence="10">Transmembrane protein</fullName>
    </recommendedName>
</protein>
<gene>
    <name evidence="8" type="ORF">HOLleu_02519</name>
</gene>
<keyword evidence="4 7" id="KW-1133">Transmembrane helix</keyword>
<proteinExistence type="inferred from homology"/>
<evidence type="ECO:0000256" key="4">
    <source>
        <dbReference type="ARBA" id="ARBA00022989"/>
    </source>
</evidence>
<evidence type="ECO:0000256" key="2">
    <source>
        <dbReference type="ARBA" id="ARBA00006843"/>
    </source>
</evidence>
<evidence type="ECO:0008006" key="10">
    <source>
        <dbReference type="Google" id="ProtNLM"/>
    </source>
</evidence>